<dbReference type="PANTHER" id="PTHR46268">
    <property type="entry name" value="STRESS RESPONSE PROTEIN NHAX"/>
    <property type="match status" value="1"/>
</dbReference>
<name>A0A4Q2JX87_9MICO</name>
<dbReference type="PRINTS" id="PR01438">
    <property type="entry name" value="UNVRSLSTRESS"/>
</dbReference>
<dbReference type="Pfam" id="PF00582">
    <property type="entry name" value="Usp"/>
    <property type="match status" value="2"/>
</dbReference>
<organism evidence="3 4">
    <name type="scientific">Agromyces fucosus</name>
    <dbReference type="NCBI Taxonomy" id="41985"/>
    <lineage>
        <taxon>Bacteria</taxon>
        <taxon>Bacillati</taxon>
        <taxon>Actinomycetota</taxon>
        <taxon>Actinomycetes</taxon>
        <taxon>Micrococcales</taxon>
        <taxon>Microbacteriaceae</taxon>
        <taxon>Agromyces</taxon>
    </lineage>
</organism>
<comment type="similarity">
    <text evidence="1">Belongs to the universal stress protein A family.</text>
</comment>
<protein>
    <submittedName>
        <fullName evidence="3">Universal stress protein</fullName>
    </submittedName>
</protein>
<gene>
    <name evidence="3" type="ORF">ESP57_05060</name>
</gene>
<evidence type="ECO:0000256" key="1">
    <source>
        <dbReference type="ARBA" id="ARBA00008791"/>
    </source>
</evidence>
<evidence type="ECO:0000259" key="2">
    <source>
        <dbReference type="Pfam" id="PF00582"/>
    </source>
</evidence>
<reference evidence="3 4" key="1">
    <citation type="submission" date="2019-01" db="EMBL/GenBank/DDBJ databases">
        <authorList>
            <person name="Li J."/>
        </authorList>
    </citation>
    <scope>NUCLEOTIDE SEQUENCE [LARGE SCALE GENOMIC DNA]</scope>
    <source>
        <strain evidence="3 4">CCUG 35506</strain>
    </source>
</reference>
<feature type="domain" description="UspA" evidence="2">
    <location>
        <begin position="153"/>
        <end position="292"/>
    </location>
</feature>
<keyword evidence="4" id="KW-1185">Reference proteome</keyword>
<dbReference type="AlphaFoldDB" id="A0A4Q2JX87"/>
<feature type="domain" description="UspA" evidence="2">
    <location>
        <begin position="3"/>
        <end position="117"/>
    </location>
</feature>
<dbReference type="OrthoDB" id="4931198at2"/>
<accession>A0A4Q2JX87</accession>
<dbReference type="PANTHER" id="PTHR46268:SF6">
    <property type="entry name" value="UNIVERSAL STRESS PROTEIN UP12"/>
    <property type="match status" value="1"/>
</dbReference>
<dbReference type="Gene3D" id="3.40.50.620">
    <property type="entry name" value="HUPs"/>
    <property type="match status" value="2"/>
</dbReference>
<dbReference type="InterPro" id="IPR006015">
    <property type="entry name" value="Universal_stress_UspA"/>
</dbReference>
<dbReference type="RefSeq" id="WP_129230745.1">
    <property type="nucleotide sequence ID" value="NZ_SDPO01000001.1"/>
</dbReference>
<dbReference type="Proteomes" id="UP000292935">
    <property type="component" value="Unassembled WGS sequence"/>
</dbReference>
<comment type="caution">
    <text evidence="3">The sequence shown here is derived from an EMBL/GenBank/DDBJ whole genome shotgun (WGS) entry which is preliminary data.</text>
</comment>
<evidence type="ECO:0000313" key="4">
    <source>
        <dbReference type="Proteomes" id="UP000292935"/>
    </source>
</evidence>
<dbReference type="SUPFAM" id="SSF52402">
    <property type="entry name" value="Adenine nucleotide alpha hydrolases-like"/>
    <property type="match status" value="2"/>
</dbReference>
<dbReference type="EMBL" id="SDPO01000001">
    <property type="protein sequence ID" value="RXZ51150.1"/>
    <property type="molecule type" value="Genomic_DNA"/>
</dbReference>
<sequence length="292" mass="29983">MNEIAVGVSTGGSATMRAVRWAAERASASGSSLRLVHVVDDDSAIVARAAAAPGEATSVESIDAERQVRQCLDDAAALVMSIDDGIEVVTTLERGSPVDVFEHISADAGMLVVGSDWHGGRRASRRRVLSLRIAAVSRAAVAVIPDLDPGGRRGIVVGVDGSHISDRALAFAADEADRTREPLIAVHSWDVVAMVGGEYGYGAPVIAADDLSLAESEMLEAALAPIIAAHPGLEIVRSVVAGDPVHDLTEAAAGASMLVVGSHGRGALARFLLGSVSQGVLADLVAPTIVLR</sequence>
<evidence type="ECO:0000313" key="3">
    <source>
        <dbReference type="EMBL" id="RXZ51150.1"/>
    </source>
</evidence>
<dbReference type="InterPro" id="IPR014729">
    <property type="entry name" value="Rossmann-like_a/b/a_fold"/>
</dbReference>
<proteinExistence type="inferred from homology"/>
<dbReference type="InterPro" id="IPR006016">
    <property type="entry name" value="UspA"/>
</dbReference>